<protein>
    <recommendedName>
        <fullName evidence="10">Protein-tyrosine-phosphatase</fullName>
    </recommendedName>
</protein>
<sequence>MSTVPKSSRVVAKTGTRSVGRVVSAERGTLVTLVCAINAIGNSVPPMFIFPRKTYRDHFIRGGPPGSIGRANGSGWIKEEDWQSYVEHFIKFTRPSQDSPILLFLDNHVSHLSIPAIDLCREHNITLLSLPPHCSHKLQPLDRVVYGPLKTYVTSRCHAWTRENPGKSLSIYDIPGIAGSELPRATTQHNLIESFRCTGIWPMNRHVFTDRDFAASLVTERPLIPSGSSSDPSGPPPSAPGPSGPHAAPGPSGPPPSAPGPSGPPPAAPGPSGPPAAKGPSGPPAAPVPSGLSTVPGPSGLPSAPGPSGLPAGPSASTPATPSRCPTSQGAFSPELVMPFPQAVRAANNGNGNDRRRRKSAILTDSPVKRQLELNKAKKPRTSRTARSTNTGQPKSHKRVGKAQPRKRQASPVSSSDSDDEEENICLVCTEHFHDSRSGEKWVQCSGFNFWAHEDCTDIGSRTLLYIWSVTTCPSNGNEPSEILPHVYLGDVSHSAQQALLEQLGITALLNVSSSCHNHFQASYTYKNVTVSDNMDADLISWFPELIDFIESVSSQQGRVLVHCRAGVSRSATVCIAYIMQKQGLSLDSAYEFVKSKRPVIDPNINFIRQLQKFETLLKSRQKSHLKSRTKPSTPLLLRPTPCSLAYSLQTHSAPLVACSSSNQQTQYPLSPKIFTFSSDELQSKQTAATTSTSPPSSEQAQIQMEVSSPSPTIPSHFVYPGDHPLTLKPDPSPQFSTPSLPQLSLSSPLPEERLSPCCLSQTAASPSPVCHPPAIDVHRPGSLPLLQITTPLTPCHELATSQQRTFLLPSPVQHPSTSFLSSPALRPSSPHFSFLPLGPEEGTEASALNYPEIPRTPRERREFAFFGGDSPSQANGSTSVDICPSSPAHSPYLGPELSFSGSPSLPHSPVSPLGFPLSPLHSPLPSCG</sequence>
<dbReference type="GO" id="GO:0003676">
    <property type="term" value="F:nucleic acid binding"/>
    <property type="evidence" value="ECO:0007669"/>
    <property type="project" value="InterPro"/>
</dbReference>
<feature type="compositionally biased region" description="Low complexity" evidence="5">
    <location>
        <begin position="288"/>
        <end position="323"/>
    </location>
</feature>
<feature type="compositionally biased region" description="Polar residues" evidence="5">
    <location>
        <begin position="385"/>
        <end position="394"/>
    </location>
</feature>
<dbReference type="InterPro" id="IPR004875">
    <property type="entry name" value="DDE_SF_endonuclease_dom"/>
</dbReference>
<dbReference type="InterPro" id="IPR000387">
    <property type="entry name" value="Tyr_Pase_dom"/>
</dbReference>
<dbReference type="SUPFAM" id="SSF52799">
    <property type="entry name" value="(Phosphotyrosine protein) phosphatases II"/>
    <property type="match status" value="1"/>
</dbReference>
<evidence type="ECO:0000259" key="6">
    <source>
        <dbReference type="PROSITE" id="PS50054"/>
    </source>
</evidence>
<comment type="similarity">
    <text evidence="1">Belongs to the protein-tyrosine phosphatase family. Non-receptor class dual specificity subfamily.</text>
</comment>
<feature type="compositionally biased region" description="Basic and acidic residues" evidence="5">
    <location>
        <begin position="367"/>
        <end position="376"/>
    </location>
</feature>
<dbReference type="InterPro" id="IPR003595">
    <property type="entry name" value="Tyr_Pase_cat"/>
</dbReference>
<feature type="region of interest" description="Disordered" evidence="5">
    <location>
        <begin position="222"/>
        <end position="419"/>
    </location>
</feature>
<feature type="domain" description="Tyrosine-protein phosphatase" evidence="6">
    <location>
        <begin position="479"/>
        <end position="620"/>
    </location>
</feature>
<dbReference type="FunFam" id="3.90.190.10:FF:000004">
    <property type="entry name" value="Protein phosphatase Slingshot homolog 2"/>
    <property type="match status" value="1"/>
</dbReference>
<reference evidence="8" key="1">
    <citation type="journal article" date="2023" name="G3 (Bethesda)">
        <title>A reference genome for the long-term kleptoplast-retaining sea slug Elysia crispata morphotype clarki.</title>
        <authorList>
            <person name="Eastman K.E."/>
            <person name="Pendleton A.L."/>
            <person name="Shaikh M.A."/>
            <person name="Suttiyut T."/>
            <person name="Ogas R."/>
            <person name="Tomko P."/>
            <person name="Gavelis G."/>
            <person name="Widhalm J.R."/>
            <person name="Wisecaver J.H."/>
        </authorList>
    </citation>
    <scope>NUCLEOTIDE SEQUENCE</scope>
    <source>
        <strain evidence="8">ECLA1</strain>
    </source>
</reference>
<dbReference type="GO" id="GO:0004722">
    <property type="term" value="F:protein serine/threonine phosphatase activity"/>
    <property type="evidence" value="ECO:0007669"/>
    <property type="project" value="UniProtKB-EC"/>
</dbReference>
<dbReference type="GO" id="GO:0043409">
    <property type="term" value="P:negative regulation of MAPK cascade"/>
    <property type="evidence" value="ECO:0007669"/>
    <property type="project" value="TreeGrafter"/>
</dbReference>
<dbReference type="Proteomes" id="UP001283361">
    <property type="component" value="Unassembled WGS sequence"/>
</dbReference>
<dbReference type="InterPro" id="IPR000340">
    <property type="entry name" value="Dual-sp_phosphatase_cat-dom"/>
</dbReference>
<keyword evidence="3" id="KW-0904">Protein phosphatase</keyword>
<feature type="compositionally biased region" description="Pro residues" evidence="5">
    <location>
        <begin position="233"/>
        <end position="243"/>
    </location>
</feature>
<dbReference type="SMART" id="SM00404">
    <property type="entry name" value="PTPc_motif"/>
    <property type="match status" value="1"/>
</dbReference>
<evidence type="ECO:0000256" key="5">
    <source>
        <dbReference type="SAM" id="MobiDB-lite"/>
    </source>
</evidence>
<name>A0AAE0YWB3_9GAST</name>
<comment type="caution">
    <text evidence="8">The sequence shown here is derived from an EMBL/GenBank/DDBJ whole genome shotgun (WGS) entry which is preliminary data.</text>
</comment>
<dbReference type="InterPro" id="IPR029021">
    <property type="entry name" value="Prot-tyrosine_phosphatase-like"/>
</dbReference>
<feature type="region of interest" description="Disordered" evidence="5">
    <location>
        <begin position="894"/>
        <end position="929"/>
    </location>
</feature>
<dbReference type="PANTHER" id="PTHR10159:SF530">
    <property type="entry name" value="DUAL SPECIFICITY PROTEIN PHOSPHATASE DDB_G0271350-RELATED"/>
    <property type="match status" value="1"/>
</dbReference>
<feature type="compositionally biased region" description="Low complexity" evidence="5">
    <location>
        <begin position="901"/>
        <end position="929"/>
    </location>
</feature>
<evidence type="ECO:0000313" key="8">
    <source>
        <dbReference type="EMBL" id="KAK3758110.1"/>
    </source>
</evidence>
<dbReference type="PROSITE" id="PS00383">
    <property type="entry name" value="TYR_PHOSPHATASE_1"/>
    <property type="match status" value="1"/>
</dbReference>
<proteinExistence type="inferred from homology"/>
<feature type="compositionally biased region" description="Polar residues" evidence="5">
    <location>
        <begin position="699"/>
        <end position="711"/>
    </location>
</feature>
<dbReference type="InterPro" id="IPR020422">
    <property type="entry name" value="TYR_PHOSPHATASE_DUAL_dom"/>
</dbReference>
<dbReference type="PANTHER" id="PTHR10159">
    <property type="entry name" value="DUAL SPECIFICITY PROTEIN PHOSPHATASE"/>
    <property type="match status" value="1"/>
</dbReference>
<dbReference type="Pfam" id="PF03184">
    <property type="entry name" value="DDE_1"/>
    <property type="match status" value="1"/>
</dbReference>
<keyword evidence="9" id="KW-1185">Reference proteome</keyword>
<dbReference type="GO" id="GO:0017017">
    <property type="term" value="F:MAP kinase tyrosine/serine/threonine phosphatase activity"/>
    <property type="evidence" value="ECO:0007669"/>
    <property type="project" value="InterPro"/>
</dbReference>
<keyword evidence="2" id="KW-0378">Hydrolase</keyword>
<dbReference type="PROSITE" id="PS50054">
    <property type="entry name" value="TYR_PHOSPHATASE_DUAL"/>
    <property type="match status" value="1"/>
</dbReference>
<dbReference type="EMBL" id="JAWDGP010005301">
    <property type="protein sequence ID" value="KAK3758110.1"/>
    <property type="molecule type" value="Genomic_DNA"/>
</dbReference>
<feature type="compositionally biased region" description="Low complexity" evidence="5">
    <location>
        <begin position="734"/>
        <end position="748"/>
    </location>
</feature>
<dbReference type="PRINTS" id="PR01764">
    <property type="entry name" value="MAPKPHPHTASE"/>
</dbReference>
<feature type="domain" description="Tyrosine specific protein phosphatases" evidence="7">
    <location>
        <begin position="547"/>
        <end position="599"/>
    </location>
</feature>
<feature type="compositionally biased region" description="Pro residues" evidence="5">
    <location>
        <begin position="251"/>
        <end position="274"/>
    </location>
</feature>
<comment type="catalytic activity">
    <reaction evidence="4">
        <text>O-phospho-L-threonyl-[protein] + H2O = L-threonyl-[protein] + phosphate</text>
        <dbReference type="Rhea" id="RHEA:47004"/>
        <dbReference type="Rhea" id="RHEA-COMP:11060"/>
        <dbReference type="Rhea" id="RHEA-COMP:11605"/>
        <dbReference type="ChEBI" id="CHEBI:15377"/>
        <dbReference type="ChEBI" id="CHEBI:30013"/>
        <dbReference type="ChEBI" id="CHEBI:43474"/>
        <dbReference type="ChEBI" id="CHEBI:61977"/>
        <dbReference type="EC" id="3.1.3.16"/>
    </reaction>
</comment>
<evidence type="ECO:0008006" key="10">
    <source>
        <dbReference type="Google" id="ProtNLM"/>
    </source>
</evidence>
<dbReference type="SMART" id="SM00195">
    <property type="entry name" value="DSPc"/>
    <property type="match status" value="1"/>
</dbReference>
<accession>A0AAE0YWB3</accession>
<dbReference type="Pfam" id="PF00782">
    <property type="entry name" value="DSPc"/>
    <property type="match status" value="1"/>
</dbReference>
<dbReference type="Gene3D" id="3.30.420.10">
    <property type="entry name" value="Ribonuclease H-like superfamily/Ribonuclease H"/>
    <property type="match status" value="1"/>
</dbReference>
<organism evidence="8 9">
    <name type="scientific">Elysia crispata</name>
    <name type="common">lettuce slug</name>
    <dbReference type="NCBI Taxonomy" id="231223"/>
    <lineage>
        <taxon>Eukaryota</taxon>
        <taxon>Metazoa</taxon>
        <taxon>Spiralia</taxon>
        <taxon>Lophotrochozoa</taxon>
        <taxon>Mollusca</taxon>
        <taxon>Gastropoda</taxon>
        <taxon>Heterobranchia</taxon>
        <taxon>Euthyneura</taxon>
        <taxon>Panpulmonata</taxon>
        <taxon>Sacoglossa</taxon>
        <taxon>Placobranchoidea</taxon>
        <taxon>Plakobranchidae</taxon>
        <taxon>Elysia</taxon>
    </lineage>
</organism>
<dbReference type="GO" id="GO:0005634">
    <property type="term" value="C:nucleus"/>
    <property type="evidence" value="ECO:0007669"/>
    <property type="project" value="TreeGrafter"/>
</dbReference>
<evidence type="ECO:0000256" key="2">
    <source>
        <dbReference type="ARBA" id="ARBA00022801"/>
    </source>
</evidence>
<evidence type="ECO:0000256" key="1">
    <source>
        <dbReference type="ARBA" id="ARBA00008601"/>
    </source>
</evidence>
<evidence type="ECO:0000256" key="3">
    <source>
        <dbReference type="ARBA" id="ARBA00022912"/>
    </source>
</evidence>
<feature type="region of interest" description="Disordered" evidence="5">
    <location>
        <begin position="681"/>
        <end position="748"/>
    </location>
</feature>
<dbReference type="Gene3D" id="3.90.190.10">
    <property type="entry name" value="Protein tyrosine phosphatase superfamily"/>
    <property type="match status" value="1"/>
</dbReference>
<dbReference type="GO" id="GO:0005737">
    <property type="term" value="C:cytoplasm"/>
    <property type="evidence" value="ECO:0007669"/>
    <property type="project" value="TreeGrafter"/>
</dbReference>
<dbReference type="InterPro" id="IPR016130">
    <property type="entry name" value="Tyr_Pase_AS"/>
</dbReference>
<dbReference type="AlphaFoldDB" id="A0AAE0YWB3"/>
<dbReference type="PROSITE" id="PS50056">
    <property type="entry name" value="TYR_PHOSPHATASE_2"/>
    <property type="match status" value="1"/>
</dbReference>
<dbReference type="InterPro" id="IPR036397">
    <property type="entry name" value="RNaseH_sf"/>
</dbReference>
<dbReference type="InterPro" id="IPR008343">
    <property type="entry name" value="MKP"/>
</dbReference>
<feature type="compositionally biased region" description="Basic residues" evidence="5">
    <location>
        <begin position="395"/>
        <end position="409"/>
    </location>
</feature>
<evidence type="ECO:0000256" key="4">
    <source>
        <dbReference type="ARBA" id="ARBA00048336"/>
    </source>
</evidence>
<evidence type="ECO:0000259" key="7">
    <source>
        <dbReference type="PROSITE" id="PS50056"/>
    </source>
</evidence>
<evidence type="ECO:0000313" key="9">
    <source>
        <dbReference type="Proteomes" id="UP001283361"/>
    </source>
</evidence>
<gene>
    <name evidence="8" type="ORF">RRG08_006685</name>
</gene>
<feature type="compositionally biased region" description="Low complexity" evidence="5">
    <location>
        <begin position="687"/>
        <end position="698"/>
    </location>
</feature>